<evidence type="ECO:0000256" key="2">
    <source>
        <dbReference type="ARBA" id="ARBA00022832"/>
    </source>
</evidence>
<organism evidence="5 6">
    <name type="scientific">Epilithonimonas lactis</name>
    <dbReference type="NCBI Taxonomy" id="421072"/>
    <lineage>
        <taxon>Bacteria</taxon>
        <taxon>Pseudomonadati</taxon>
        <taxon>Bacteroidota</taxon>
        <taxon>Flavobacteriia</taxon>
        <taxon>Flavobacteriales</taxon>
        <taxon>Weeksellaceae</taxon>
        <taxon>Chryseobacterium group</taxon>
        <taxon>Epilithonimonas</taxon>
    </lineage>
</organism>
<gene>
    <name evidence="5" type="ORF">IO89_05980</name>
</gene>
<dbReference type="EMBL" id="JPLY01000002">
    <property type="protein sequence ID" value="KFC22601.1"/>
    <property type="molecule type" value="Genomic_DNA"/>
</dbReference>
<keyword evidence="1" id="KW-0436">Ligase</keyword>
<dbReference type="InterPro" id="IPR042099">
    <property type="entry name" value="ANL_N_sf"/>
</dbReference>
<keyword evidence="2" id="KW-0276">Fatty acid metabolism</keyword>
<dbReference type="PANTHER" id="PTHR43272">
    <property type="entry name" value="LONG-CHAIN-FATTY-ACID--COA LIGASE"/>
    <property type="match status" value="1"/>
</dbReference>
<dbReference type="Proteomes" id="UP000028623">
    <property type="component" value="Unassembled WGS sequence"/>
</dbReference>
<evidence type="ECO:0000256" key="3">
    <source>
        <dbReference type="ARBA" id="ARBA00023098"/>
    </source>
</evidence>
<dbReference type="RefSeq" id="WP_034974568.1">
    <property type="nucleotide sequence ID" value="NZ_FOFI01000004.1"/>
</dbReference>
<reference evidence="5 6" key="1">
    <citation type="submission" date="2014-07" db="EMBL/GenBank/DDBJ databases">
        <title>Epilithonimonas lactis LMG 22401 Genome.</title>
        <authorList>
            <person name="Pipes S.E."/>
            <person name="Stropko S.J."/>
        </authorList>
    </citation>
    <scope>NUCLEOTIDE SEQUENCE [LARGE SCALE GENOMIC DNA]</scope>
    <source>
        <strain evidence="5 6">LMG 24401</strain>
    </source>
</reference>
<accession>A0A085BJF6</accession>
<evidence type="ECO:0000256" key="1">
    <source>
        <dbReference type="ARBA" id="ARBA00022598"/>
    </source>
</evidence>
<dbReference type="Pfam" id="PF00501">
    <property type="entry name" value="AMP-binding"/>
    <property type="match status" value="1"/>
</dbReference>
<name>A0A085BJF6_9FLAO</name>
<dbReference type="STRING" id="421072.SAMN04488097_3111"/>
<dbReference type="SUPFAM" id="SSF56801">
    <property type="entry name" value="Acetyl-CoA synthetase-like"/>
    <property type="match status" value="1"/>
</dbReference>
<feature type="domain" description="AMP-dependent synthetase/ligase" evidence="4">
    <location>
        <begin position="9"/>
        <end position="413"/>
    </location>
</feature>
<protein>
    <submittedName>
        <fullName evidence="5">AMP-dependent synthetase</fullName>
    </submittedName>
</protein>
<dbReference type="eggNOG" id="COG1022">
    <property type="taxonomic scope" value="Bacteria"/>
</dbReference>
<dbReference type="PROSITE" id="PS00455">
    <property type="entry name" value="AMP_BINDING"/>
    <property type="match status" value="1"/>
</dbReference>
<dbReference type="AlphaFoldDB" id="A0A085BJF6"/>
<dbReference type="OrthoDB" id="9803968at2"/>
<evidence type="ECO:0000259" key="4">
    <source>
        <dbReference type="Pfam" id="PF00501"/>
    </source>
</evidence>
<sequence>MNITEFLNKNTKRFPQKAAVGFKKDNEWKELTWMRFKQMVFRTANALVEAGVKENDKVAIYADNSPEWIIMDVATLAIGAVTVPVYSTNGADQVEYIINHAEPKIILTGDQEQYETCHQLLGKTTGVEQIIAAKKNFTLKDNSIFLSDFIEKASDKFKIVERSDEDLATIIYTSGTSGIPKGVMLTHGNFQKAFDAHIDFFDFKDFEKEQSLAFLPLSHVFERCWTLFCFSVGAKVSFLENPKLIANALQEVKPTTMCSVPRFYQKIYAGINEMLVTASPTKKKIFAWAIETGTQVSERKRDQQNIPFLLNQKYKIANALVFNKIKTKLGGRLWFMPCGGASISKEVTQFFDAMGIHITVGYGMTETTATITAFPFTKYKYGTAGKLIGDSQIKIGDNEEILVKGSGIMKGYYKNPEETAKIFTEDGWMKTGDAGVLDNEGNLTITDRIKDLMKTSNGKYIAPQPIENMFSNNSYINQILLIADDKPFVSALIVPNFETLEEKVKTLGITFTNWKEVVENEKVQAFYQKLIDDIQVNLSGFEKIKKFILMPADFEIQSGEITPTLKIKRNIVLEKYAGKINMIYNK</sequence>
<dbReference type="CDD" id="cd05907">
    <property type="entry name" value="VL_LC_FACS_like"/>
    <property type="match status" value="1"/>
</dbReference>
<evidence type="ECO:0000313" key="6">
    <source>
        <dbReference type="Proteomes" id="UP000028623"/>
    </source>
</evidence>
<dbReference type="Gene3D" id="3.40.50.12780">
    <property type="entry name" value="N-terminal domain of ligase-like"/>
    <property type="match status" value="2"/>
</dbReference>
<dbReference type="Pfam" id="PF23562">
    <property type="entry name" value="AMP-binding_C_3"/>
    <property type="match status" value="1"/>
</dbReference>
<keyword evidence="3" id="KW-0443">Lipid metabolism</keyword>
<comment type="caution">
    <text evidence="5">The sequence shown here is derived from an EMBL/GenBank/DDBJ whole genome shotgun (WGS) entry which is preliminary data.</text>
</comment>
<dbReference type="GO" id="GO:0016020">
    <property type="term" value="C:membrane"/>
    <property type="evidence" value="ECO:0007669"/>
    <property type="project" value="TreeGrafter"/>
</dbReference>
<dbReference type="InterPro" id="IPR000873">
    <property type="entry name" value="AMP-dep_synth/lig_dom"/>
</dbReference>
<evidence type="ECO:0000313" key="5">
    <source>
        <dbReference type="EMBL" id="KFC22601.1"/>
    </source>
</evidence>
<proteinExistence type="predicted"/>
<dbReference type="InterPro" id="IPR020845">
    <property type="entry name" value="AMP-binding_CS"/>
</dbReference>
<keyword evidence="6" id="KW-1185">Reference proteome</keyword>
<dbReference type="PANTHER" id="PTHR43272:SF32">
    <property type="entry name" value="AMP-DEPENDENT SYNTHETASE_LIGASE DOMAIN-CONTAINING PROTEIN"/>
    <property type="match status" value="1"/>
</dbReference>
<dbReference type="GO" id="GO:0004467">
    <property type="term" value="F:long-chain fatty acid-CoA ligase activity"/>
    <property type="evidence" value="ECO:0007669"/>
    <property type="project" value="TreeGrafter"/>
</dbReference>